<feature type="non-terminal residue" evidence="1">
    <location>
        <position position="1"/>
    </location>
</feature>
<comment type="caution">
    <text evidence="1">The sequence shown here is derived from an EMBL/GenBank/DDBJ whole genome shotgun (WGS) entry which is preliminary data.</text>
</comment>
<proteinExistence type="predicted"/>
<gene>
    <name evidence="1" type="ORF">LCGC14_1898940</name>
</gene>
<organism evidence="1">
    <name type="scientific">marine sediment metagenome</name>
    <dbReference type="NCBI Taxonomy" id="412755"/>
    <lineage>
        <taxon>unclassified sequences</taxon>
        <taxon>metagenomes</taxon>
        <taxon>ecological metagenomes</taxon>
    </lineage>
</organism>
<dbReference type="AlphaFoldDB" id="A0A0F9FX63"/>
<dbReference type="EMBL" id="LAZR01019850">
    <property type="protein sequence ID" value="KKL91009.1"/>
    <property type="molecule type" value="Genomic_DNA"/>
</dbReference>
<protein>
    <recommendedName>
        <fullName evidence="2">DUF2726 domain-containing protein</fullName>
    </recommendedName>
</protein>
<sequence>ASYNSIKQGSGCPKCKGKSEQELREIVYNIFPNHIILDGYSQFSFLYNKETKGTQHLDILILKDDKPFCAIEYDGEQHFGPVCFGGISIKRAEQNFKNIKRLDRMKSRKIKKHYNDVNFFIRFNYREKITKEYVVSKLEDSGIDVASRCI</sequence>
<name>A0A0F9FX63_9ZZZZ</name>
<evidence type="ECO:0000313" key="1">
    <source>
        <dbReference type="EMBL" id="KKL91009.1"/>
    </source>
</evidence>
<accession>A0A0F9FX63</accession>
<evidence type="ECO:0008006" key="2">
    <source>
        <dbReference type="Google" id="ProtNLM"/>
    </source>
</evidence>
<reference evidence="1" key="1">
    <citation type="journal article" date="2015" name="Nature">
        <title>Complex archaea that bridge the gap between prokaryotes and eukaryotes.</title>
        <authorList>
            <person name="Spang A."/>
            <person name="Saw J.H."/>
            <person name="Jorgensen S.L."/>
            <person name="Zaremba-Niedzwiedzka K."/>
            <person name="Martijn J."/>
            <person name="Lind A.E."/>
            <person name="van Eijk R."/>
            <person name="Schleper C."/>
            <person name="Guy L."/>
            <person name="Ettema T.J."/>
        </authorList>
    </citation>
    <scope>NUCLEOTIDE SEQUENCE</scope>
</reference>